<keyword evidence="4" id="KW-0732">Signal</keyword>
<dbReference type="PANTHER" id="PTHR30532">
    <property type="entry name" value="IRON III DICITRATE-BINDING PERIPLASMIC PROTEIN"/>
    <property type="match status" value="1"/>
</dbReference>
<dbReference type="InterPro" id="IPR002491">
    <property type="entry name" value="ABC_transptr_periplasmic_BD"/>
</dbReference>
<dbReference type="KEGG" id="gey:QMQ05_14915"/>
<dbReference type="Pfam" id="PF01497">
    <property type="entry name" value="Peripla_BP_2"/>
    <property type="match status" value="1"/>
</dbReference>
<organism evidence="7 8">
    <name type="scientific">Glutamicibacter ectropisis</name>
    <dbReference type="NCBI Taxonomy" id="3046593"/>
    <lineage>
        <taxon>Bacteria</taxon>
        <taxon>Bacillati</taxon>
        <taxon>Actinomycetota</taxon>
        <taxon>Actinomycetes</taxon>
        <taxon>Micrococcales</taxon>
        <taxon>Micrococcaceae</taxon>
        <taxon>Glutamicibacter</taxon>
    </lineage>
</organism>
<sequence length="372" mass="39981">MAKDSLLSRYCSLVLPQDSAPRSLRQATTKERIQVRINLRTIASTTVAAALVLGLGACTASSSATSETSQAESSDAQQGQWPRTITDEKGSVTIEEQPKRIVNTAMSTTGSLLAIDAPVAATTITTPGPEADSNGFFTQWSEAATAADVQPLYKIGNFDLESIIAQDPDLIVVSTSGADSVMDHYDQLKEIAPTIVVNYSDKDWPELTRQLAEATGHEAEAEKIIAEFDERAAQVKEKLAIPAGTTASIVSYNKGSASPVGKTTGPHSRLITSLGFDVVEPPEEYSTNPQKRDDFVFTSYEGLAKSATGDATFLIAATDETAKTFLEDPTLANLPSVKSKNVFPLANSFRLDYYSSSQILDYFENDFPSLSK</sequence>
<feature type="region of interest" description="Disordered" evidence="5">
    <location>
        <begin position="63"/>
        <end position="88"/>
    </location>
</feature>
<dbReference type="EMBL" id="CP125942">
    <property type="protein sequence ID" value="XAO45620.1"/>
    <property type="molecule type" value="Genomic_DNA"/>
</dbReference>
<dbReference type="NCBIfam" id="NF008200">
    <property type="entry name" value="PRK10957.1"/>
    <property type="match status" value="1"/>
</dbReference>
<keyword evidence="3" id="KW-0813">Transport</keyword>
<gene>
    <name evidence="7" type="primary">fepB</name>
    <name evidence="7" type="ORF">QMQ05_14915</name>
</gene>
<evidence type="ECO:0000313" key="7">
    <source>
        <dbReference type="EMBL" id="XAO45620.1"/>
    </source>
</evidence>
<evidence type="ECO:0000256" key="4">
    <source>
        <dbReference type="ARBA" id="ARBA00022729"/>
    </source>
</evidence>
<evidence type="ECO:0000256" key="2">
    <source>
        <dbReference type="ARBA" id="ARBA00008814"/>
    </source>
</evidence>
<evidence type="ECO:0000256" key="1">
    <source>
        <dbReference type="ARBA" id="ARBA00004196"/>
    </source>
</evidence>
<evidence type="ECO:0000259" key="6">
    <source>
        <dbReference type="PROSITE" id="PS50983"/>
    </source>
</evidence>
<dbReference type="FunFam" id="3.40.50.1980:FF:000009">
    <property type="entry name" value="Iron-enterobactin transporter periplasmic binding protein"/>
    <property type="match status" value="1"/>
</dbReference>
<feature type="compositionally biased region" description="Low complexity" evidence="5">
    <location>
        <begin position="63"/>
        <end position="78"/>
    </location>
</feature>
<dbReference type="PANTHER" id="PTHR30532:SF24">
    <property type="entry name" value="FERRIC ENTEROBACTIN-BINDING PERIPLASMIC PROTEIN FEPB"/>
    <property type="match status" value="1"/>
</dbReference>
<reference evidence="7 8" key="1">
    <citation type="submission" date="2023-05" db="EMBL/GenBank/DDBJ databases">
        <title>Glutamicibacter sp. B1, complete genome.</title>
        <authorList>
            <person name="Long Y.H."/>
            <person name="Fang T."/>
            <person name="Li X.Y."/>
        </authorList>
    </citation>
    <scope>NUCLEOTIDE SEQUENCE [LARGE SCALE GENOMIC DNA]</scope>
    <source>
        <strain evidence="7 8">B1</strain>
    </source>
</reference>
<protein>
    <submittedName>
        <fullName evidence="7">Fe2+-enterobactin ABC transporter substrate-binding protein</fullName>
    </submittedName>
</protein>
<comment type="similarity">
    <text evidence="2">Belongs to the bacterial solute-binding protein 8 family.</text>
</comment>
<dbReference type="CDD" id="cd01146">
    <property type="entry name" value="FhuD"/>
    <property type="match status" value="1"/>
</dbReference>
<evidence type="ECO:0000256" key="3">
    <source>
        <dbReference type="ARBA" id="ARBA00022448"/>
    </source>
</evidence>
<proteinExistence type="inferred from homology"/>
<dbReference type="Gene3D" id="3.40.50.1980">
    <property type="entry name" value="Nitrogenase molybdenum iron protein domain"/>
    <property type="match status" value="2"/>
</dbReference>
<name>A0AAU6WD75_9MICC</name>
<dbReference type="GO" id="GO:0030288">
    <property type="term" value="C:outer membrane-bounded periplasmic space"/>
    <property type="evidence" value="ECO:0007669"/>
    <property type="project" value="TreeGrafter"/>
</dbReference>
<comment type="subcellular location">
    <subcellularLocation>
        <location evidence="1">Cell envelope</location>
    </subcellularLocation>
</comment>
<evidence type="ECO:0000313" key="8">
    <source>
        <dbReference type="Proteomes" id="UP001486888"/>
    </source>
</evidence>
<feature type="domain" description="Fe/B12 periplasmic-binding" evidence="6">
    <location>
        <begin position="100"/>
        <end position="372"/>
    </location>
</feature>
<dbReference type="AlphaFoldDB" id="A0AAU6WD75"/>
<evidence type="ECO:0000256" key="5">
    <source>
        <dbReference type="SAM" id="MobiDB-lite"/>
    </source>
</evidence>
<dbReference type="GO" id="GO:1901678">
    <property type="term" value="P:iron coordination entity transport"/>
    <property type="evidence" value="ECO:0007669"/>
    <property type="project" value="UniProtKB-ARBA"/>
</dbReference>
<dbReference type="SUPFAM" id="SSF53807">
    <property type="entry name" value="Helical backbone' metal receptor"/>
    <property type="match status" value="1"/>
</dbReference>
<accession>A0AAU6WD75</accession>
<dbReference type="Proteomes" id="UP001486888">
    <property type="component" value="Chromosome"/>
</dbReference>
<dbReference type="RefSeq" id="WP_345471293.1">
    <property type="nucleotide sequence ID" value="NZ_CP125942.1"/>
</dbReference>
<keyword evidence="8" id="KW-1185">Reference proteome</keyword>
<dbReference type="PROSITE" id="PS50983">
    <property type="entry name" value="FE_B12_PBP"/>
    <property type="match status" value="1"/>
</dbReference>
<dbReference type="InterPro" id="IPR051313">
    <property type="entry name" value="Bact_iron-sidero_bind"/>
</dbReference>